<name>A0AAQ4DTY0_AMBAM</name>
<evidence type="ECO:0000256" key="3">
    <source>
        <dbReference type="ARBA" id="ARBA00022670"/>
    </source>
</evidence>
<dbReference type="InterPro" id="IPR018497">
    <property type="entry name" value="Peptidase_M13_C"/>
</dbReference>
<comment type="similarity">
    <text evidence="2">Belongs to the peptidase M13 family.</text>
</comment>
<keyword evidence="6" id="KW-0862">Zinc</keyword>
<feature type="compositionally biased region" description="Basic and acidic residues" evidence="8">
    <location>
        <begin position="448"/>
        <end position="476"/>
    </location>
</feature>
<dbReference type="Proteomes" id="UP001321473">
    <property type="component" value="Unassembled WGS sequence"/>
</dbReference>
<protein>
    <recommendedName>
        <fullName evidence="13">M13 family peptidase</fullName>
    </recommendedName>
</protein>
<comment type="caution">
    <text evidence="11">The sequence shown here is derived from an EMBL/GenBank/DDBJ whole genome shotgun (WGS) entry which is preliminary data.</text>
</comment>
<feature type="compositionally biased region" description="Polar residues" evidence="8">
    <location>
        <begin position="337"/>
        <end position="351"/>
    </location>
</feature>
<dbReference type="GO" id="GO:0046872">
    <property type="term" value="F:metal ion binding"/>
    <property type="evidence" value="ECO:0007669"/>
    <property type="project" value="UniProtKB-KW"/>
</dbReference>
<feature type="region of interest" description="Disordered" evidence="8">
    <location>
        <begin position="425"/>
        <end position="483"/>
    </location>
</feature>
<proteinExistence type="inferred from homology"/>
<keyword evidence="4" id="KW-0479">Metal-binding</keyword>
<dbReference type="PANTHER" id="PTHR11733">
    <property type="entry name" value="ZINC METALLOPROTEASE FAMILY M13 NEPRILYSIN-RELATED"/>
    <property type="match status" value="1"/>
</dbReference>
<evidence type="ECO:0008006" key="13">
    <source>
        <dbReference type="Google" id="ProtNLM"/>
    </source>
</evidence>
<feature type="compositionally biased region" description="Basic residues" evidence="8">
    <location>
        <begin position="76"/>
        <end position="86"/>
    </location>
</feature>
<evidence type="ECO:0000259" key="10">
    <source>
        <dbReference type="Pfam" id="PF05649"/>
    </source>
</evidence>
<evidence type="ECO:0000256" key="7">
    <source>
        <dbReference type="ARBA" id="ARBA00023049"/>
    </source>
</evidence>
<dbReference type="InterPro" id="IPR000718">
    <property type="entry name" value="Peptidase_M13"/>
</dbReference>
<accession>A0AAQ4DTY0</accession>
<feature type="domain" description="Peptidase M13 C-terminal" evidence="9">
    <location>
        <begin position="1378"/>
        <end position="1471"/>
    </location>
</feature>
<dbReference type="GO" id="GO:0016485">
    <property type="term" value="P:protein processing"/>
    <property type="evidence" value="ECO:0007669"/>
    <property type="project" value="TreeGrafter"/>
</dbReference>
<evidence type="ECO:0000313" key="11">
    <source>
        <dbReference type="EMBL" id="KAK8765920.1"/>
    </source>
</evidence>
<evidence type="ECO:0000256" key="5">
    <source>
        <dbReference type="ARBA" id="ARBA00022801"/>
    </source>
</evidence>
<feature type="compositionally biased region" description="Polar residues" evidence="8">
    <location>
        <begin position="740"/>
        <end position="750"/>
    </location>
</feature>
<feature type="compositionally biased region" description="Polar residues" evidence="8">
    <location>
        <begin position="662"/>
        <end position="684"/>
    </location>
</feature>
<dbReference type="InterPro" id="IPR024079">
    <property type="entry name" value="MetalloPept_cat_dom_sf"/>
</dbReference>
<dbReference type="GO" id="GO:0005886">
    <property type="term" value="C:plasma membrane"/>
    <property type="evidence" value="ECO:0007669"/>
    <property type="project" value="TreeGrafter"/>
</dbReference>
<keyword evidence="3" id="KW-0645">Protease</keyword>
<dbReference type="PANTHER" id="PTHR11733:SF241">
    <property type="entry name" value="GH26575P-RELATED"/>
    <property type="match status" value="1"/>
</dbReference>
<keyword evidence="12" id="KW-1185">Reference proteome</keyword>
<dbReference type="InterPro" id="IPR042089">
    <property type="entry name" value="Peptidase_M13_dom_2"/>
</dbReference>
<sequence length="1479" mass="163034">MKQGGHDSQQRPTNPVVATSQREMREQLPPPSTSAGLQRRAKELPQVRRPPTGTGGSPPLVRIADTPNVSGLSGRGGRRGFPRHRLTTSTRASGTPVPSTTSASRPISELAGVLEFLPRNVAESPSTRTKRLPLGPKEVTREHLFDFREEFSGQLLEPESQEKKSDISMKCETRGRFDPLSKPGHLTQEQPAAVNPRLVPTPQKVVSSEELQRVLPRTSTTTSTTTTRRIDVPRHIRNSSDTSLPRLPPHIESRVPATSRLTLPKPGIRRKPEQDAGQVMGDVACYGVWKTEIEVCTTANSQRTYNDGVPARTGSSTTLLEDSREDELTGKRRRSELVSSKTTGMFQNPSKKLQPEEFTGSSEMALIGGFEDLSGGTYVLPDDHALELTVDITQRQRASAVAPSEGSSSLSSFKKRVSAAVTVHRGTRPVNIKPQQARLEPIFSEPSKAPEESPVREPQPIRKETLKKPQKPKEPENDVEYGWPVDYERFLPHSREALSYTELLEYPKKPRKASTKRDVSLSQFEAQDEQGVSPPMEEFVLDSAPVVPSTRRVSASKPIGPSKGKTAPQPDKTPTSKAASRHSRGSLDGVNQEQATSSPHTKQVENKVGKNQRRSSTPKSPSTDRGEDISAPLTSKGSDVSSMKGSATSHSPRRRSIAAEESNPTVSSSRRISSLIPTPPSATKNVDKKAEMTQKQSPAPERPNLAHDEDIPSRSLSQGRGAPSQKGSPELDSQDRRSTADPQQKPTTSPARRASPSKPIGPSNRQTTPPTAAKQVVLWLKKEPEETTSSVSPTTHPILKIYYCSSDVCNAEAAYLKSLISKSIKPCDNFYEYVCEGWTKSHAIPGEGAGAGLSMDTLLQDRLASDVEPTLLGIPDADVKTAAALHEDCMRRDKVGHDGDTVVNVARELFQAWAIKEWPIFKGKTITHSTAWLFAGELVRDLNVAALATVGVGVSPKVLEATAIELDEPRLVFSCNDASRPAVTKLFKDALMEVMSRFAAASATIGSGDVDDVLGVFTRLASSPAIAASPDTSPLVYTNVKLIELDTGFKNFLEGVFNSIVTIDGTTEVVLKSPDYLRNHLPAAMQELSPHAVVNYLGFMALVKAAPFFPERFSSLRQIFGKDVLGRTLPDVSQTKTLCLLAVQQVLPACFAKAAVKLRGMSRTDLPLTEWLSRLESSFGRHQERVAWINELSALIVRYRLKRNRRVAFSSRHEACAPSPQEIPRRSEHPLRFFHQVSMLQEQKRLQLVLKSGQEVLALRGEARTELATIPEYDVMRQAVHVPMALFNTSVASNTTMFSFHLSRVAVRLYRALVQILFPRNIYERDAPLALTDETLRRLDELLSCFEKDLRVLPATLRGPVSVDSAKFRGALLQHAAAVKLGFRAFRDHLTVRRVWQVDFRFKDLPEFSSDALFFLYYALDNCESADTVYAEHQGTWMPAHYRVNAALRHVKEFAEPFSCSDGDQMALSAQMCHVLKKD</sequence>
<evidence type="ECO:0000256" key="4">
    <source>
        <dbReference type="ARBA" id="ARBA00022723"/>
    </source>
</evidence>
<dbReference type="InterPro" id="IPR008753">
    <property type="entry name" value="Peptidase_M13_N"/>
</dbReference>
<evidence type="ECO:0000313" key="12">
    <source>
        <dbReference type="Proteomes" id="UP001321473"/>
    </source>
</evidence>
<feature type="compositionally biased region" description="Polar residues" evidence="8">
    <location>
        <begin position="10"/>
        <end position="21"/>
    </location>
</feature>
<reference evidence="11 12" key="1">
    <citation type="journal article" date="2023" name="Arcadia Sci">
        <title>De novo assembly of a long-read Amblyomma americanum tick genome.</title>
        <authorList>
            <person name="Chou S."/>
            <person name="Poskanzer K.E."/>
            <person name="Rollins M."/>
            <person name="Thuy-Boun P.S."/>
        </authorList>
    </citation>
    <scope>NUCLEOTIDE SEQUENCE [LARGE SCALE GENOMIC DNA]</scope>
    <source>
        <strain evidence="11">F_SG_1</strain>
        <tissue evidence="11">Salivary glands</tissue>
    </source>
</reference>
<keyword evidence="5" id="KW-0378">Hydrolase</keyword>
<dbReference type="Gene3D" id="1.10.1380.10">
    <property type="entry name" value="Neutral endopeptidase , domain2"/>
    <property type="match status" value="1"/>
</dbReference>
<feature type="compositionally biased region" description="Polar residues" evidence="8">
    <location>
        <begin position="632"/>
        <end position="650"/>
    </location>
</feature>
<dbReference type="Pfam" id="PF05649">
    <property type="entry name" value="Peptidase_M13_N"/>
    <property type="match status" value="1"/>
</dbReference>
<feature type="compositionally biased region" description="Polar residues" evidence="8">
    <location>
        <begin position="589"/>
        <end position="601"/>
    </location>
</feature>
<feature type="compositionally biased region" description="Low complexity" evidence="8">
    <location>
        <begin position="217"/>
        <end position="227"/>
    </location>
</feature>
<feature type="compositionally biased region" description="Polar residues" evidence="8">
    <location>
        <begin position="87"/>
        <end position="105"/>
    </location>
</feature>
<dbReference type="EMBL" id="JARKHS020026868">
    <property type="protein sequence ID" value="KAK8765920.1"/>
    <property type="molecule type" value="Genomic_DNA"/>
</dbReference>
<dbReference type="GO" id="GO:0004222">
    <property type="term" value="F:metalloendopeptidase activity"/>
    <property type="evidence" value="ECO:0007669"/>
    <property type="project" value="InterPro"/>
</dbReference>
<comment type="cofactor">
    <cofactor evidence="1">
        <name>Zn(2+)</name>
        <dbReference type="ChEBI" id="CHEBI:29105"/>
    </cofactor>
</comment>
<feature type="domain" description="Peptidase M13 N-terminal" evidence="10">
    <location>
        <begin position="826"/>
        <end position="1157"/>
    </location>
</feature>
<evidence type="ECO:0000259" key="9">
    <source>
        <dbReference type="Pfam" id="PF01431"/>
    </source>
</evidence>
<evidence type="ECO:0000256" key="2">
    <source>
        <dbReference type="ARBA" id="ARBA00007357"/>
    </source>
</evidence>
<feature type="region of interest" description="Disordered" evidence="8">
    <location>
        <begin position="1"/>
        <end position="106"/>
    </location>
</feature>
<dbReference type="Gene3D" id="3.40.390.10">
    <property type="entry name" value="Collagenase (Catalytic Domain)"/>
    <property type="match status" value="2"/>
</dbReference>
<evidence type="ECO:0000256" key="8">
    <source>
        <dbReference type="SAM" id="MobiDB-lite"/>
    </source>
</evidence>
<evidence type="ECO:0000256" key="1">
    <source>
        <dbReference type="ARBA" id="ARBA00001947"/>
    </source>
</evidence>
<feature type="region of interest" description="Disordered" evidence="8">
    <location>
        <begin position="500"/>
        <end position="771"/>
    </location>
</feature>
<dbReference type="SUPFAM" id="SSF55486">
    <property type="entry name" value="Metalloproteases ('zincins'), catalytic domain"/>
    <property type="match status" value="2"/>
</dbReference>
<organism evidence="11 12">
    <name type="scientific">Amblyomma americanum</name>
    <name type="common">Lone star tick</name>
    <dbReference type="NCBI Taxonomy" id="6943"/>
    <lineage>
        <taxon>Eukaryota</taxon>
        <taxon>Metazoa</taxon>
        <taxon>Ecdysozoa</taxon>
        <taxon>Arthropoda</taxon>
        <taxon>Chelicerata</taxon>
        <taxon>Arachnida</taxon>
        <taxon>Acari</taxon>
        <taxon>Parasitiformes</taxon>
        <taxon>Ixodida</taxon>
        <taxon>Ixodoidea</taxon>
        <taxon>Ixodidae</taxon>
        <taxon>Amblyomminae</taxon>
        <taxon>Amblyomma</taxon>
    </lineage>
</organism>
<feature type="region of interest" description="Disordered" evidence="8">
    <location>
        <begin position="306"/>
        <end position="357"/>
    </location>
</feature>
<dbReference type="PROSITE" id="PS51885">
    <property type="entry name" value="NEPRILYSIN"/>
    <property type="match status" value="1"/>
</dbReference>
<evidence type="ECO:0000256" key="6">
    <source>
        <dbReference type="ARBA" id="ARBA00022833"/>
    </source>
</evidence>
<dbReference type="Pfam" id="PF01431">
    <property type="entry name" value="Peptidase_M13"/>
    <property type="match status" value="1"/>
</dbReference>
<gene>
    <name evidence="11" type="ORF">V5799_007297</name>
</gene>
<feature type="region of interest" description="Disordered" evidence="8">
    <location>
        <begin position="203"/>
        <end position="227"/>
    </location>
</feature>
<keyword evidence="7" id="KW-0482">Metalloprotease</keyword>